<sequence>MSWTDYRSAPAPGTVICPQDQVQGVQALTVETEKGKFPLLLAATDQGIRAYVNACPHQYLPLNYRGDQMLSADGTNLMCTAHGARFDIHSGQVVEGADCDLDPVPVRVEGAMLVIGQP</sequence>
<dbReference type="Gene3D" id="2.102.10.10">
    <property type="entry name" value="Rieske [2Fe-2S] iron-sulphur domain"/>
    <property type="match status" value="1"/>
</dbReference>
<dbReference type="PROSITE" id="PS51296">
    <property type="entry name" value="RIESKE"/>
    <property type="match status" value="1"/>
</dbReference>
<dbReference type="Proteomes" id="UP001219349">
    <property type="component" value="Chromosome"/>
</dbReference>
<dbReference type="InterPro" id="IPR017941">
    <property type="entry name" value="Rieske_2Fe-2S"/>
</dbReference>
<dbReference type="RefSeq" id="WP_271883850.1">
    <property type="nucleotide sequence ID" value="NZ_CP067136.1"/>
</dbReference>
<protein>
    <submittedName>
        <fullName evidence="6">Rieske 2Fe-2S domain-containing protein</fullName>
    </submittedName>
</protein>
<evidence type="ECO:0000259" key="5">
    <source>
        <dbReference type="PROSITE" id="PS51296"/>
    </source>
</evidence>
<dbReference type="InterPro" id="IPR036922">
    <property type="entry name" value="Rieske_2Fe-2S_sf"/>
</dbReference>
<dbReference type="CDD" id="cd03467">
    <property type="entry name" value="Rieske"/>
    <property type="match status" value="1"/>
</dbReference>
<gene>
    <name evidence="6" type="ORF">JHX87_15875</name>
</gene>
<keyword evidence="1" id="KW-0001">2Fe-2S</keyword>
<proteinExistence type="predicted"/>
<keyword evidence="3" id="KW-0408">Iron</keyword>
<accession>A0ABY7SK64</accession>
<keyword evidence="2" id="KW-0479">Metal-binding</keyword>
<feature type="domain" description="Rieske" evidence="5">
    <location>
        <begin position="13"/>
        <end position="115"/>
    </location>
</feature>
<evidence type="ECO:0000313" key="6">
    <source>
        <dbReference type="EMBL" id="WCR06927.1"/>
    </source>
</evidence>
<evidence type="ECO:0000256" key="1">
    <source>
        <dbReference type="ARBA" id="ARBA00022714"/>
    </source>
</evidence>
<dbReference type="Pfam" id="PF00355">
    <property type="entry name" value="Rieske"/>
    <property type="match status" value="1"/>
</dbReference>
<evidence type="ECO:0000256" key="2">
    <source>
        <dbReference type="ARBA" id="ARBA00022723"/>
    </source>
</evidence>
<keyword evidence="4" id="KW-0411">Iron-sulfur</keyword>
<reference evidence="6 7" key="1">
    <citation type="submission" date="2021-01" db="EMBL/GenBank/DDBJ databases">
        <title>Biogeographic distribution of Paracoccus.</title>
        <authorList>
            <person name="Hollensteiner J."/>
            <person name="Leineberger J."/>
            <person name="Brinkhoff T."/>
            <person name="Daniel R."/>
        </authorList>
    </citation>
    <scope>NUCLEOTIDE SEQUENCE [LARGE SCALE GENOMIC DNA]</scope>
    <source>
        <strain evidence="6 7">KCTC 22803</strain>
    </source>
</reference>
<keyword evidence="7" id="KW-1185">Reference proteome</keyword>
<evidence type="ECO:0000256" key="3">
    <source>
        <dbReference type="ARBA" id="ARBA00023004"/>
    </source>
</evidence>
<organism evidence="6 7">
    <name type="scientific">Paracoccus fistulariae</name>
    <dbReference type="NCBI Taxonomy" id="658446"/>
    <lineage>
        <taxon>Bacteria</taxon>
        <taxon>Pseudomonadati</taxon>
        <taxon>Pseudomonadota</taxon>
        <taxon>Alphaproteobacteria</taxon>
        <taxon>Rhodobacterales</taxon>
        <taxon>Paracoccaceae</taxon>
        <taxon>Paracoccus</taxon>
    </lineage>
</organism>
<name>A0ABY7SK64_9RHOB</name>
<evidence type="ECO:0000256" key="4">
    <source>
        <dbReference type="ARBA" id="ARBA00023014"/>
    </source>
</evidence>
<dbReference type="SUPFAM" id="SSF50022">
    <property type="entry name" value="ISP domain"/>
    <property type="match status" value="1"/>
</dbReference>
<dbReference type="EMBL" id="CP067136">
    <property type="protein sequence ID" value="WCR06927.1"/>
    <property type="molecule type" value="Genomic_DNA"/>
</dbReference>
<evidence type="ECO:0000313" key="7">
    <source>
        <dbReference type="Proteomes" id="UP001219349"/>
    </source>
</evidence>